<proteinExistence type="predicted"/>
<feature type="domain" description="FAD dependent oxidoreductase" evidence="2">
    <location>
        <begin position="45"/>
        <end position="169"/>
    </location>
</feature>
<keyword evidence="4" id="KW-1185">Reference proteome</keyword>
<feature type="region of interest" description="Disordered" evidence="1">
    <location>
        <begin position="617"/>
        <end position="675"/>
    </location>
</feature>
<evidence type="ECO:0000256" key="1">
    <source>
        <dbReference type="SAM" id="MobiDB-lite"/>
    </source>
</evidence>
<feature type="region of interest" description="Disordered" evidence="1">
    <location>
        <begin position="432"/>
        <end position="470"/>
    </location>
</feature>
<sequence length="675" mass="72120">MVATYLKPGQADLPSKQYTHSYWHQEPSKKLLGYQSSQTLPAVADVVIIGSGITGAFAARTAKETWARDLNVVMLEAREVCWGATGRNGGHCQPNIYASAPHIAEFEIRTFTYLKNLVDEHAIPCHWKSVTGCHSFYSQNLVDRAAANLEYIARVDPKLADAARLVTPTDAQMLPRKDEQISLERSLLDRTLPEKLSLEKLRVSRACGAVAQVHAASLWPYKLVCWVIEDLLTRFGGEDATTATRRTRAEAATPQSSSSSSSPWPLRSFSLYTTTAVDYLQRFGEIWIVHTERGQLAAKQVLVATNGHTSRILPGLTRAIVPVRGQVAALVPRAKTAVAGLELGLEVKKKLDKKLNTSHVFLAEPGEREARSETKGATMDDYLVQVGGAEQKGVEFILGGARALGEGKGVGVSADDEIDKVVSEHLKGVLPDVLDLDDDEGGKGEGRDGEEKGETSWCCSPSCSPPSRHDCRQKIQFTATYEWTGTMGFSVDGHPWVGRVPASAATNANAGTDTDTDTDTDTEEDAEGDTNAADRDVDTGANTDADTDMATDPDAGLWVCAGYTGHGMAAAALAAKAVVEMMGGAREEEVDLPREYLASKERYAAVLAATAGAVGTADGKKAEEGGGGEDCDAAGRGLMPCVREGKGKEGKGGKEGEEGEEGRDVTVYASPCNSS</sequence>
<feature type="region of interest" description="Disordered" evidence="1">
    <location>
        <begin position="244"/>
        <end position="264"/>
    </location>
</feature>
<accession>A0ABR4MTM8</accession>
<dbReference type="PANTHER" id="PTHR13847:SF129">
    <property type="entry name" value="FAD DEPENDENT OXIDOREDUCTASE"/>
    <property type="match status" value="1"/>
</dbReference>
<feature type="compositionally biased region" description="Basic and acidic residues" evidence="1">
    <location>
        <begin position="441"/>
        <end position="454"/>
    </location>
</feature>
<dbReference type="GeneID" id="98115224"/>
<dbReference type="InterPro" id="IPR036188">
    <property type="entry name" value="FAD/NAD-bd_sf"/>
</dbReference>
<dbReference type="Gene3D" id="3.30.9.10">
    <property type="entry name" value="D-Amino Acid Oxidase, subunit A, domain 2"/>
    <property type="match status" value="2"/>
</dbReference>
<reference evidence="3 4" key="1">
    <citation type="submission" date="2020-05" db="EMBL/GenBank/DDBJ databases">
        <title>Ceratocystis lukuohia genome.</title>
        <authorList>
            <person name="Harrington T.C."/>
            <person name="Kim K."/>
            <person name="Mayers C.G."/>
        </authorList>
    </citation>
    <scope>NUCLEOTIDE SEQUENCE [LARGE SCALE GENOMIC DNA]</scope>
    <source>
        <strain evidence="3 4">C4212</strain>
    </source>
</reference>
<dbReference type="EMBL" id="JABSNW010000001">
    <property type="protein sequence ID" value="KAL2891620.1"/>
    <property type="molecule type" value="Genomic_DNA"/>
</dbReference>
<feature type="compositionally biased region" description="Low complexity" evidence="1">
    <location>
        <begin position="504"/>
        <end position="513"/>
    </location>
</feature>
<feature type="compositionally biased region" description="Basic and acidic residues" evidence="1">
    <location>
        <begin position="643"/>
        <end position="656"/>
    </location>
</feature>
<dbReference type="InterPro" id="IPR006076">
    <property type="entry name" value="FAD-dep_OxRdtase"/>
</dbReference>
<protein>
    <submittedName>
        <fullName evidence="3">Bifunctional tRNA (Mnm(5)s(2)U34)-methyltransferase/FAD-dependent cmnm(5)s(2)U34 oxidoreductase</fullName>
    </submittedName>
</protein>
<evidence type="ECO:0000313" key="3">
    <source>
        <dbReference type="EMBL" id="KAL2891620.1"/>
    </source>
</evidence>
<dbReference type="Pfam" id="PF01266">
    <property type="entry name" value="DAO"/>
    <property type="match status" value="1"/>
</dbReference>
<dbReference type="SUPFAM" id="SSF51905">
    <property type="entry name" value="FAD/NAD(P)-binding domain"/>
    <property type="match status" value="1"/>
</dbReference>
<name>A0ABR4MTM8_9PEZI</name>
<dbReference type="RefSeq" id="XP_070862800.1">
    <property type="nucleotide sequence ID" value="XM_071005540.1"/>
</dbReference>
<dbReference type="Proteomes" id="UP001610728">
    <property type="component" value="Unassembled WGS sequence"/>
</dbReference>
<evidence type="ECO:0000259" key="2">
    <source>
        <dbReference type="Pfam" id="PF01266"/>
    </source>
</evidence>
<feature type="region of interest" description="Disordered" evidence="1">
    <location>
        <begin position="504"/>
        <end position="551"/>
    </location>
</feature>
<feature type="compositionally biased region" description="Acidic residues" evidence="1">
    <location>
        <begin position="514"/>
        <end position="528"/>
    </location>
</feature>
<organism evidence="3 4">
    <name type="scientific">Ceratocystis lukuohia</name>
    <dbReference type="NCBI Taxonomy" id="2019550"/>
    <lineage>
        <taxon>Eukaryota</taxon>
        <taxon>Fungi</taxon>
        <taxon>Dikarya</taxon>
        <taxon>Ascomycota</taxon>
        <taxon>Pezizomycotina</taxon>
        <taxon>Sordariomycetes</taxon>
        <taxon>Hypocreomycetidae</taxon>
        <taxon>Microascales</taxon>
        <taxon>Ceratocystidaceae</taxon>
        <taxon>Ceratocystis</taxon>
    </lineage>
</organism>
<dbReference type="Gene3D" id="3.50.50.60">
    <property type="entry name" value="FAD/NAD(P)-binding domain"/>
    <property type="match status" value="2"/>
</dbReference>
<dbReference type="PANTHER" id="PTHR13847">
    <property type="entry name" value="SARCOSINE DEHYDROGENASE-RELATED"/>
    <property type="match status" value="1"/>
</dbReference>
<evidence type="ECO:0000313" key="4">
    <source>
        <dbReference type="Proteomes" id="UP001610728"/>
    </source>
</evidence>
<gene>
    <name evidence="3" type="ORF">HOO65_010978</name>
</gene>
<feature type="compositionally biased region" description="Low complexity" evidence="1">
    <location>
        <begin position="244"/>
        <end position="262"/>
    </location>
</feature>
<comment type="caution">
    <text evidence="3">The sequence shown here is derived from an EMBL/GenBank/DDBJ whole genome shotgun (WGS) entry which is preliminary data.</text>
</comment>